<evidence type="ECO:0000256" key="4">
    <source>
        <dbReference type="ARBA" id="ARBA00022989"/>
    </source>
</evidence>
<feature type="compositionally biased region" description="Low complexity" evidence="6">
    <location>
        <begin position="720"/>
        <end position="739"/>
    </location>
</feature>
<comment type="subcellular location">
    <subcellularLocation>
        <location evidence="1">Membrane</location>
        <topology evidence="1">Multi-pass membrane protein</topology>
    </subcellularLocation>
</comment>
<protein>
    <submittedName>
        <fullName evidence="8">DUF726-domain-containing protein</fullName>
    </submittedName>
</protein>
<comment type="similarity">
    <text evidence="2">Belongs to the TMCO4 family.</text>
</comment>
<keyword evidence="5 7" id="KW-0472">Membrane</keyword>
<reference evidence="8" key="1">
    <citation type="journal article" date="2019" name="Environ. Microbiol.">
        <title>Fungal ecological strategies reflected in gene transcription - a case study of two litter decomposers.</title>
        <authorList>
            <person name="Barbi F."/>
            <person name="Kohler A."/>
            <person name="Barry K."/>
            <person name="Baskaran P."/>
            <person name="Daum C."/>
            <person name="Fauchery L."/>
            <person name="Ihrmark K."/>
            <person name="Kuo A."/>
            <person name="LaButti K."/>
            <person name="Lipzen A."/>
            <person name="Morin E."/>
            <person name="Grigoriev I.V."/>
            <person name="Henrissat B."/>
            <person name="Lindahl B."/>
            <person name="Martin F."/>
        </authorList>
    </citation>
    <scope>NUCLEOTIDE SEQUENCE</scope>
    <source>
        <strain evidence="8">JB14</strain>
    </source>
</reference>
<dbReference type="OrthoDB" id="277931at2759"/>
<evidence type="ECO:0000256" key="1">
    <source>
        <dbReference type="ARBA" id="ARBA00004141"/>
    </source>
</evidence>
<accession>A0A6A4GLJ4</accession>
<evidence type="ECO:0000313" key="8">
    <source>
        <dbReference type="EMBL" id="KAE9386193.1"/>
    </source>
</evidence>
<name>A0A6A4GLJ4_9AGAR</name>
<proteinExistence type="inferred from homology"/>
<dbReference type="Proteomes" id="UP000799118">
    <property type="component" value="Unassembled WGS sequence"/>
</dbReference>
<dbReference type="PANTHER" id="PTHR17920:SF3">
    <property type="entry name" value="TRANSMEMBRANE AND COILED-COIL DOMAIN-CONTAINING PROTEIN 4"/>
    <property type="match status" value="1"/>
</dbReference>
<dbReference type="EMBL" id="ML769903">
    <property type="protein sequence ID" value="KAE9386193.1"/>
    <property type="molecule type" value="Genomic_DNA"/>
</dbReference>
<dbReference type="SUPFAM" id="SSF158682">
    <property type="entry name" value="TerB-like"/>
    <property type="match status" value="1"/>
</dbReference>
<dbReference type="SUPFAM" id="SSF53474">
    <property type="entry name" value="alpha/beta-Hydrolases"/>
    <property type="match status" value="1"/>
</dbReference>
<evidence type="ECO:0000256" key="3">
    <source>
        <dbReference type="ARBA" id="ARBA00022692"/>
    </source>
</evidence>
<sequence>MAAAHSSALSPDGSLHSFTTESNYTRLRHVEEDWEESDALRKSTAVLFDDDYGDEIDDRKALTPLSQMQQTKSLLSESQRIAYVGLCALVVRAMLTDISIRDAPKSKSKGPSKPPPIRKEFSPAVKSMSLWALKIMGRLYYHIGLETAEQKMIESLGEHGVEPSDLVPSLCEMKSVPRGGRGGWGASTTTVDDSEPDNLTLDMRYTLLCDLFLLLIADSVYDSRSRHLLFRVARYLGLSPIDAVSFESRVTEAVGISEETEGGGGLQTNEVAVQAQITATRKRRIALLGLATLGGGLVIGLSAGLLAPVIGVGLGTAFGTIGISGASTFLAGSAGAAVITTGGVLTGASIAGQGMMRRTKVVTTFDVLPVHKNGRVGCVLSVPGFLNGPLDDPRLPFSVLDPIVGDVFSVLWEPEMIRETGSALKILTGEVLSQIGQTVLQATVMATLMTALQWPIILTKLGYLIDNPWSNALDRARAAGLVLASVLRDRQLGVRPVTLVGFSLGARVIFYALLDLFRTSSFGIVEDVYLMGATLSVGVSQWYKARSVVGGRFVNVYARNDWVLNYLFRASSAATGNVSTTVAGLRPILDVPGLENVDVTDKIAGHMSYRVYMPVILEELGFRVTERWFDEVEEVDFEGDRVVISPEEEEAENRKRSWFGLGRRKSSSKGNTNMSSKFKSNVQRPPSWASWADKEKEKQTKKVDVEDDELPPRESTPVPRTTGSNNPSRSSTPTPGSTNATPVTPDAPANASTSTSLPATAGFDFAAIKAELAELDRERDKEMDAKTKAKISTTAAAAMGGAVGLGLDALPQVEAPRIGNGMRMGAVQEQEEEDLEEVEDPFNPPPVPLKNTSASLAYNPFASGNGGSGFSSFGVFGSNEGGLSFGGADGSITSLGSETDPWQVPVGKENPWG</sequence>
<dbReference type="InterPro" id="IPR029024">
    <property type="entry name" value="TerB-like"/>
</dbReference>
<evidence type="ECO:0000256" key="6">
    <source>
        <dbReference type="SAM" id="MobiDB-lite"/>
    </source>
</evidence>
<evidence type="ECO:0000256" key="5">
    <source>
        <dbReference type="ARBA" id="ARBA00023136"/>
    </source>
</evidence>
<dbReference type="InterPro" id="IPR029058">
    <property type="entry name" value="AB_hydrolase_fold"/>
</dbReference>
<feature type="transmembrane region" description="Helical" evidence="7">
    <location>
        <begin position="330"/>
        <end position="351"/>
    </location>
</feature>
<keyword evidence="3 7" id="KW-0812">Transmembrane</keyword>
<feature type="compositionally biased region" description="Polar residues" evidence="6">
    <location>
        <begin position="668"/>
        <end position="684"/>
    </location>
</feature>
<feature type="compositionally biased region" description="Acidic residues" evidence="6">
    <location>
        <begin position="829"/>
        <end position="840"/>
    </location>
</feature>
<dbReference type="AlphaFoldDB" id="A0A6A4GLJ4"/>
<keyword evidence="4 7" id="KW-1133">Transmembrane helix</keyword>
<feature type="region of interest" description="Disordered" evidence="6">
    <location>
        <begin position="662"/>
        <end position="761"/>
    </location>
</feature>
<feature type="region of interest" description="Disordered" evidence="6">
    <location>
        <begin position="888"/>
        <end position="913"/>
    </location>
</feature>
<keyword evidence="9" id="KW-1185">Reference proteome</keyword>
<dbReference type="Pfam" id="PF05277">
    <property type="entry name" value="DUF726"/>
    <property type="match status" value="1"/>
</dbReference>
<evidence type="ECO:0000256" key="2">
    <source>
        <dbReference type="ARBA" id="ARBA00009824"/>
    </source>
</evidence>
<dbReference type="InterPro" id="IPR007941">
    <property type="entry name" value="DUF726"/>
</dbReference>
<dbReference type="GO" id="GO:0016020">
    <property type="term" value="C:membrane"/>
    <property type="evidence" value="ECO:0007669"/>
    <property type="project" value="UniProtKB-SubCell"/>
</dbReference>
<feature type="region of interest" description="Disordered" evidence="6">
    <location>
        <begin position="825"/>
        <end position="851"/>
    </location>
</feature>
<feature type="compositionally biased region" description="Basic and acidic residues" evidence="6">
    <location>
        <begin position="692"/>
        <end position="704"/>
    </location>
</feature>
<dbReference type="PANTHER" id="PTHR17920">
    <property type="entry name" value="TRANSMEMBRANE AND COILED-COIL DOMAIN-CONTAINING PROTEIN 4 TMCO4"/>
    <property type="match status" value="1"/>
</dbReference>
<evidence type="ECO:0000313" key="9">
    <source>
        <dbReference type="Proteomes" id="UP000799118"/>
    </source>
</evidence>
<feature type="transmembrane region" description="Helical" evidence="7">
    <location>
        <begin position="285"/>
        <end position="310"/>
    </location>
</feature>
<feature type="transmembrane region" description="Helical" evidence="7">
    <location>
        <begin position="497"/>
        <end position="514"/>
    </location>
</feature>
<organism evidence="8 9">
    <name type="scientific">Gymnopus androsaceus JB14</name>
    <dbReference type="NCBI Taxonomy" id="1447944"/>
    <lineage>
        <taxon>Eukaryota</taxon>
        <taxon>Fungi</taxon>
        <taxon>Dikarya</taxon>
        <taxon>Basidiomycota</taxon>
        <taxon>Agaricomycotina</taxon>
        <taxon>Agaricomycetes</taxon>
        <taxon>Agaricomycetidae</taxon>
        <taxon>Agaricales</taxon>
        <taxon>Marasmiineae</taxon>
        <taxon>Omphalotaceae</taxon>
        <taxon>Gymnopus</taxon>
    </lineage>
</organism>
<evidence type="ECO:0000256" key="7">
    <source>
        <dbReference type="SAM" id="Phobius"/>
    </source>
</evidence>
<gene>
    <name evidence="8" type="ORF">BT96DRAFT_928391</name>
</gene>